<keyword evidence="2" id="KW-1185">Reference proteome</keyword>
<proteinExistence type="predicted"/>
<accession>A0A1M5CRK0</accession>
<evidence type="ECO:0000313" key="2">
    <source>
        <dbReference type="Proteomes" id="UP000184436"/>
    </source>
</evidence>
<evidence type="ECO:0000313" key="1">
    <source>
        <dbReference type="EMBL" id="SHF57266.1"/>
    </source>
</evidence>
<dbReference type="EMBL" id="FQVD01000025">
    <property type="protein sequence ID" value="SHF57266.1"/>
    <property type="molecule type" value="Genomic_DNA"/>
</dbReference>
<dbReference type="AlphaFoldDB" id="A0A1M5CRK0"/>
<gene>
    <name evidence="1" type="ORF">SAMN05444349_12553</name>
</gene>
<name>A0A1M5CRK0_9BACE</name>
<protein>
    <submittedName>
        <fullName evidence="1">Uncharacterized protein</fullName>
    </submittedName>
</protein>
<sequence length="31" mass="3759">MTKKKWKNLDLFIHALENEINKVSFVQKLDK</sequence>
<organism evidence="1 2">
    <name type="scientific">Bacteroides faecichinchillae</name>
    <dbReference type="NCBI Taxonomy" id="871325"/>
    <lineage>
        <taxon>Bacteria</taxon>
        <taxon>Pseudomonadati</taxon>
        <taxon>Bacteroidota</taxon>
        <taxon>Bacteroidia</taxon>
        <taxon>Bacteroidales</taxon>
        <taxon>Bacteroidaceae</taxon>
        <taxon>Bacteroides</taxon>
    </lineage>
</organism>
<dbReference type="Proteomes" id="UP000184436">
    <property type="component" value="Unassembled WGS sequence"/>
</dbReference>
<reference evidence="1 2" key="1">
    <citation type="submission" date="2016-11" db="EMBL/GenBank/DDBJ databases">
        <authorList>
            <person name="Jaros S."/>
            <person name="Januszkiewicz K."/>
            <person name="Wedrychowicz H."/>
        </authorList>
    </citation>
    <scope>NUCLEOTIDE SEQUENCE [LARGE SCALE GENOMIC DNA]</scope>
    <source>
        <strain evidence="1 2">DSM 26883</strain>
    </source>
</reference>